<dbReference type="AlphaFoldDB" id="A0A644XDA0"/>
<proteinExistence type="predicted"/>
<comment type="caution">
    <text evidence="1">The sequence shown here is derived from an EMBL/GenBank/DDBJ whole genome shotgun (WGS) entry which is preliminary data.</text>
</comment>
<evidence type="ECO:0000313" key="1">
    <source>
        <dbReference type="EMBL" id="MPM13877.1"/>
    </source>
</evidence>
<gene>
    <name evidence="1" type="ORF">SDC9_60237</name>
</gene>
<accession>A0A644XDA0</accession>
<protein>
    <submittedName>
        <fullName evidence="1">Uncharacterized protein</fullName>
    </submittedName>
</protein>
<organism evidence="1">
    <name type="scientific">bioreactor metagenome</name>
    <dbReference type="NCBI Taxonomy" id="1076179"/>
    <lineage>
        <taxon>unclassified sequences</taxon>
        <taxon>metagenomes</taxon>
        <taxon>ecological metagenomes</taxon>
    </lineage>
</organism>
<reference evidence="1" key="1">
    <citation type="submission" date="2019-08" db="EMBL/GenBank/DDBJ databases">
        <authorList>
            <person name="Kucharzyk K."/>
            <person name="Murdoch R.W."/>
            <person name="Higgins S."/>
            <person name="Loffler F."/>
        </authorList>
    </citation>
    <scope>NUCLEOTIDE SEQUENCE</scope>
</reference>
<name>A0A644XDA0_9ZZZZ</name>
<dbReference type="EMBL" id="VSSQ01002187">
    <property type="protein sequence ID" value="MPM13877.1"/>
    <property type="molecule type" value="Genomic_DNA"/>
</dbReference>
<sequence length="136" mass="15396">MALRVKQMSKQEFANVAERQWVPVVLSGEACPQWMRGIPKEIVNLVLASGIFNDPRVIEERGVSYSGLVGGIDIYRYDQNDEPLGYPINKDHYVIILDQDNDDALLVHGPLRDHEHWICQLPDLPEGIVVIDTFGD</sequence>